<proteinExistence type="predicted"/>
<evidence type="ECO:0000313" key="10">
    <source>
        <dbReference type="Proteomes" id="UP000243719"/>
    </source>
</evidence>
<dbReference type="Proteomes" id="UP000243719">
    <property type="component" value="Unassembled WGS sequence"/>
</dbReference>
<dbReference type="SUPFAM" id="SSF48452">
    <property type="entry name" value="TPR-like"/>
    <property type="match status" value="1"/>
</dbReference>
<keyword evidence="10" id="KW-1185">Reference proteome</keyword>
<evidence type="ECO:0000256" key="5">
    <source>
        <dbReference type="ARBA" id="ARBA00022833"/>
    </source>
</evidence>
<feature type="region of interest" description="Disordered" evidence="7">
    <location>
        <begin position="333"/>
        <end position="359"/>
    </location>
</feature>
<dbReference type="Gene3D" id="3.30.2010.10">
    <property type="entry name" value="Metalloproteases ('zincins'), catalytic domain"/>
    <property type="match status" value="1"/>
</dbReference>
<keyword evidence="5" id="KW-0862">Zinc</keyword>
<keyword evidence="4" id="KW-0378">Hydrolase</keyword>
<evidence type="ECO:0000256" key="7">
    <source>
        <dbReference type="SAM" id="MobiDB-lite"/>
    </source>
</evidence>
<organism evidence="9 10">
    <name type="scientific">Chitinasiproducens palmae</name>
    <dbReference type="NCBI Taxonomy" id="1770053"/>
    <lineage>
        <taxon>Bacteria</taxon>
        <taxon>Pseudomonadati</taxon>
        <taxon>Pseudomonadota</taxon>
        <taxon>Betaproteobacteria</taxon>
        <taxon>Burkholderiales</taxon>
        <taxon>Burkholderiaceae</taxon>
        <taxon>Chitinasiproducens</taxon>
    </lineage>
</organism>
<evidence type="ECO:0000256" key="4">
    <source>
        <dbReference type="ARBA" id="ARBA00022801"/>
    </source>
</evidence>
<dbReference type="RefSeq" id="WP_170845277.1">
    <property type="nucleotide sequence ID" value="NZ_FNLO01000020.1"/>
</dbReference>
<dbReference type="AlphaFoldDB" id="A0A1H2PXE2"/>
<name>A0A1H2PXE2_9BURK</name>
<dbReference type="Gene3D" id="1.25.40.10">
    <property type="entry name" value="Tetratricopeptide repeat domain"/>
    <property type="match status" value="1"/>
</dbReference>
<dbReference type="GO" id="GO:0004222">
    <property type="term" value="F:metalloendopeptidase activity"/>
    <property type="evidence" value="ECO:0007669"/>
    <property type="project" value="InterPro"/>
</dbReference>
<comment type="cofactor">
    <cofactor evidence="1">
        <name>Zn(2+)</name>
        <dbReference type="ChEBI" id="CHEBI:29105"/>
    </cofactor>
</comment>
<dbReference type="GO" id="GO:0051603">
    <property type="term" value="P:proteolysis involved in protein catabolic process"/>
    <property type="evidence" value="ECO:0007669"/>
    <property type="project" value="TreeGrafter"/>
</dbReference>
<feature type="domain" description="Peptidase M48" evidence="8">
    <location>
        <begin position="67"/>
        <end position="238"/>
    </location>
</feature>
<keyword evidence="6" id="KW-0482">Metalloprotease</keyword>
<dbReference type="GO" id="GO:0016020">
    <property type="term" value="C:membrane"/>
    <property type="evidence" value="ECO:0007669"/>
    <property type="project" value="TreeGrafter"/>
</dbReference>
<dbReference type="Pfam" id="PF01435">
    <property type="entry name" value="Peptidase_M48"/>
    <property type="match status" value="1"/>
</dbReference>
<dbReference type="STRING" id="1770053.SAMN05216551_12028"/>
<dbReference type="EMBL" id="FNLO01000020">
    <property type="protein sequence ID" value="SDV51640.1"/>
    <property type="molecule type" value="Genomic_DNA"/>
</dbReference>
<evidence type="ECO:0000256" key="6">
    <source>
        <dbReference type="ARBA" id="ARBA00023049"/>
    </source>
</evidence>
<keyword evidence="2 9" id="KW-0645">Protease</keyword>
<evidence type="ECO:0000256" key="3">
    <source>
        <dbReference type="ARBA" id="ARBA00022723"/>
    </source>
</evidence>
<evidence type="ECO:0000313" key="9">
    <source>
        <dbReference type="EMBL" id="SDV51640.1"/>
    </source>
</evidence>
<protein>
    <submittedName>
        <fullName evidence="9">Zn-dependent protease, contains TPR repeats</fullName>
    </submittedName>
</protein>
<dbReference type="PANTHER" id="PTHR22726:SF1">
    <property type="entry name" value="METALLOENDOPEPTIDASE OMA1, MITOCHONDRIAL"/>
    <property type="match status" value="1"/>
</dbReference>
<accession>A0A1H2PXE2</accession>
<evidence type="ECO:0000256" key="2">
    <source>
        <dbReference type="ARBA" id="ARBA00022670"/>
    </source>
</evidence>
<feature type="region of interest" description="Disordered" evidence="7">
    <location>
        <begin position="1"/>
        <end position="20"/>
    </location>
</feature>
<dbReference type="PANTHER" id="PTHR22726">
    <property type="entry name" value="METALLOENDOPEPTIDASE OMA1"/>
    <property type="match status" value="1"/>
</dbReference>
<dbReference type="InterPro" id="IPR011990">
    <property type="entry name" value="TPR-like_helical_dom_sf"/>
</dbReference>
<dbReference type="InterPro" id="IPR001915">
    <property type="entry name" value="Peptidase_M48"/>
</dbReference>
<sequence length="521" mass="56265">MHGNVLPTLGDGSGGELSPADERRWGEVLLREVRRDPSYLDDPLLNDYVTGLAGRLGASARERIDPAAPRFTAFVMRDPMINAFAMPGGFIGVNTGLIATTQSESELASVLAHEIGHVLQRHIARSIGPGKRDSYTALAGTLLGLLAGVAARSADLGMAVVTGSQAFALDNHLALSRSAEQEADRVGFSVLYGAGFDPDAMIRFFGRMERASPDVSELAKYFRTHPLTSERMAEISDRARGLPYRFAHEDPQYAFMQVRARVLQAEDKLAYLRVRDQLAGELAQQTAPEPAANWYGIALAAQRQGDIVGASEALRQARAMLVATTNRDLRVGPSAPSMTAVPVPTGARAPGAARDDGAVPPRAVSSRLLADLSLLQADIAITRQQAAAARTALQAALGEAPSSAAVSLVAARMMARLGDHVDQVAVRRLAESFTRSRRDDPDWWAMLAQSCNRLGDVVCQRRAQAERLALDGAWASAIEQLKQARDGGQAGLDEQAALSRRLREMRTAYEEEREDRKGWPQ</sequence>
<feature type="compositionally biased region" description="Low complexity" evidence="7">
    <location>
        <begin position="339"/>
        <end position="352"/>
    </location>
</feature>
<reference evidence="10" key="1">
    <citation type="submission" date="2016-09" db="EMBL/GenBank/DDBJ databases">
        <authorList>
            <person name="Varghese N."/>
            <person name="Submissions S."/>
        </authorList>
    </citation>
    <scope>NUCLEOTIDE SEQUENCE [LARGE SCALE GENOMIC DNA]</scope>
    <source>
        <strain evidence="10">JS23</strain>
    </source>
</reference>
<gene>
    <name evidence="9" type="ORF">SAMN05216551_12028</name>
</gene>
<keyword evidence="3" id="KW-0479">Metal-binding</keyword>
<dbReference type="GO" id="GO:0046872">
    <property type="term" value="F:metal ion binding"/>
    <property type="evidence" value="ECO:0007669"/>
    <property type="project" value="UniProtKB-KW"/>
</dbReference>
<evidence type="ECO:0000256" key="1">
    <source>
        <dbReference type="ARBA" id="ARBA00001947"/>
    </source>
</evidence>
<evidence type="ECO:0000259" key="8">
    <source>
        <dbReference type="Pfam" id="PF01435"/>
    </source>
</evidence>
<dbReference type="InterPro" id="IPR051156">
    <property type="entry name" value="Mito/Outer_Membr_Metalloprot"/>
</dbReference>